<dbReference type="Proteomes" id="UP000036426">
    <property type="component" value="Unassembled WGS sequence"/>
</dbReference>
<dbReference type="EMBL" id="LDOV01000019">
    <property type="protein sequence ID" value="KLV00852.1"/>
    <property type="molecule type" value="Genomic_DNA"/>
</dbReference>
<comment type="caution">
    <text evidence="2">The sequence shown here is derived from an EMBL/GenBank/DDBJ whole genome shotgun (WGS) entry which is preliminary data.</text>
</comment>
<dbReference type="AlphaFoldDB" id="A0A0J1JGB6"/>
<evidence type="ECO:0000313" key="2">
    <source>
        <dbReference type="EMBL" id="KLV00852.1"/>
    </source>
</evidence>
<feature type="transmembrane region" description="Helical" evidence="1">
    <location>
        <begin position="79"/>
        <end position="101"/>
    </location>
</feature>
<proteinExistence type="predicted"/>
<organism evidence="2 3">
    <name type="scientific">Photobacterium aphoticum</name>
    <dbReference type="NCBI Taxonomy" id="754436"/>
    <lineage>
        <taxon>Bacteria</taxon>
        <taxon>Pseudomonadati</taxon>
        <taxon>Pseudomonadota</taxon>
        <taxon>Gammaproteobacteria</taxon>
        <taxon>Vibrionales</taxon>
        <taxon>Vibrionaceae</taxon>
        <taxon>Photobacterium</taxon>
    </lineage>
</organism>
<keyword evidence="3" id="KW-1185">Reference proteome</keyword>
<accession>A0A0J1JGB6</accession>
<feature type="transmembrane region" description="Helical" evidence="1">
    <location>
        <begin position="12"/>
        <end position="31"/>
    </location>
</feature>
<dbReference type="RefSeq" id="WP_047874375.1">
    <property type="nucleotide sequence ID" value="NZ_BMYC01000012.1"/>
</dbReference>
<feature type="transmembrane region" description="Helical" evidence="1">
    <location>
        <begin position="46"/>
        <end position="67"/>
    </location>
</feature>
<keyword evidence="1" id="KW-1133">Transmembrane helix</keyword>
<keyword evidence="1" id="KW-0472">Membrane</keyword>
<protein>
    <submittedName>
        <fullName evidence="2">Uncharacterized protein</fullName>
    </submittedName>
</protein>
<keyword evidence="1" id="KW-0812">Transmembrane</keyword>
<evidence type="ECO:0000313" key="3">
    <source>
        <dbReference type="Proteomes" id="UP000036426"/>
    </source>
</evidence>
<name>A0A0J1JGB6_9GAMM</name>
<sequence length="106" mass="12053">MRAQLNKKRIFFLSFFCFVVYVLIGFTAFWLQYDVIANMLYTHHEVILSVALPWSYFTMLLSGACNASNPTWVCNSINLVLVGAGFAINVTVIAVLLHGIYRKVTR</sequence>
<evidence type="ECO:0000256" key="1">
    <source>
        <dbReference type="SAM" id="Phobius"/>
    </source>
</evidence>
<dbReference type="PATRIC" id="fig|754436.4.peg.2241"/>
<gene>
    <name evidence="2" type="ORF">ABT58_10570</name>
</gene>
<reference evidence="2 3" key="1">
    <citation type="submission" date="2015-05" db="EMBL/GenBank/DDBJ databases">
        <title>Photobacterium galathea sp. nov.</title>
        <authorList>
            <person name="Machado H."/>
            <person name="Gram L."/>
        </authorList>
    </citation>
    <scope>NUCLEOTIDE SEQUENCE [LARGE SCALE GENOMIC DNA]</scope>
    <source>
        <strain evidence="2 3">DSM 25995</strain>
    </source>
</reference>